<dbReference type="Proteomes" id="UP001060170">
    <property type="component" value="Chromosome 9"/>
</dbReference>
<gene>
    <name evidence="1" type="ORF">MJO28_009180</name>
</gene>
<evidence type="ECO:0000313" key="2">
    <source>
        <dbReference type="Proteomes" id="UP001060170"/>
    </source>
</evidence>
<name>A0ACC0E7T1_9BASI</name>
<evidence type="ECO:0000313" key="1">
    <source>
        <dbReference type="EMBL" id="KAI7947272.1"/>
    </source>
</evidence>
<proteinExistence type="predicted"/>
<accession>A0ACC0E7T1</accession>
<reference evidence="2" key="2">
    <citation type="journal article" date="2018" name="Mol. Plant Microbe Interact.">
        <title>Genome sequence resources for the wheat stripe rust pathogen (Puccinia striiformis f. sp. tritici) and the barley stripe rust pathogen (Puccinia striiformis f. sp. hordei).</title>
        <authorList>
            <person name="Xia C."/>
            <person name="Wang M."/>
            <person name="Yin C."/>
            <person name="Cornejo O.E."/>
            <person name="Hulbert S.H."/>
            <person name="Chen X."/>
        </authorList>
    </citation>
    <scope>NUCLEOTIDE SEQUENCE [LARGE SCALE GENOMIC DNA]</scope>
    <source>
        <strain evidence="2">93-210</strain>
    </source>
</reference>
<sequence length="91" mass="10724">MDSTPSRQIRTPTRRQVPPPSLEPTHSRRALPRGNKGIETDNREKDNWRRRYKIKKQRARDYKRFLPLLSLSLTLELLIGIEGMELILGLF</sequence>
<keyword evidence="2" id="KW-1185">Reference proteome</keyword>
<protein>
    <submittedName>
        <fullName evidence="1">Uncharacterized protein</fullName>
    </submittedName>
</protein>
<reference evidence="1 2" key="3">
    <citation type="journal article" date="2022" name="Microbiol. Spectr.">
        <title>Folding features and dynamics of 3D genome architecture in plant fungal pathogens.</title>
        <authorList>
            <person name="Xia C."/>
        </authorList>
    </citation>
    <scope>NUCLEOTIDE SEQUENCE [LARGE SCALE GENOMIC DNA]</scope>
    <source>
        <strain evidence="1 2">93-210</strain>
    </source>
</reference>
<organism evidence="1 2">
    <name type="scientific">Puccinia striiformis f. sp. tritici</name>
    <dbReference type="NCBI Taxonomy" id="168172"/>
    <lineage>
        <taxon>Eukaryota</taxon>
        <taxon>Fungi</taxon>
        <taxon>Dikarya</taxon>
        <taxon>Basidiomycota</taxon>
        <taxon>Pucciniomycotina</taxon>
        <taxon>Pucciniomycetes</taxon>
        <taxon>Pucciniales</taxon>
        <taxon>Pucciniaceae</taxon>
        <taxon>Puccinia</taxon>
    </lineage>
</organism>
<comment type="caution">
    <text evidence="1">The sequence shown here is derived from an EMBL/GenBank/DDBJ whole genome shotgun (WGS) entry which is preliminary data.</text>
</comment>
<dbReference type="EMBL" id="CM045873">
    <property type="protein sequence ID" value="KAI7947272.1"/>
    <property type="molecule type" value="Genomic_DNA"/>
</dbReference>
<reference evidence="2" key="1">
    <citation type="journal article" date="2018" name="BMC Genomics">
        <title>Genomic insights into host adaptation between the wheat stripe rust pathogen (Puccinia striiformis f. sp. tritici) and the barley stripe rust pathogen (Puccinia striiformis f. sp. hordei).</title>
        <authorList>
            <person name="Xia C."/>
            <person name="Wang M."/>
            <person name="Yin C."/>
            <person name="Cornejo O.E."/>
            <person name="Hulbert S.H."/>
            <person name="Chen X."/>
        </authorList>
    </citation>
    <scope>NUCLEOTIDE SEQUENCE [LARGE SCALE GENOMIC DNA]</scope>
    <source>
        <strain evidence="2">93-210</strain>
    </source>
</reference>